<dbReference type="Pfam" id="PF14364">
    <property type="entry name" value="DUF4408"/>
    <property type="match status" value="1"/>
</dbReference>
<dbReference type="Proteomes" id="UP000008021">
    <property type="component" value="Chromosome 4"/>
</dbReference>
<feature type="region of interest" description="Disordered" evidence="1">
    <location>
        <begin position="240"/>
        <end position="273"/>
    </location>
</feature>
<sequence>MSYSYASRRRGGGGGGGGGMAATVLAAKVAFAAAAVAGAGSFARLAVPQLVSVAGAVFPRVWAAARVWLVPPYLFVTVHLIILVIWKLSDHKHFQAQQQQLKDPWPHPHPAVPVAAAEDAPSLVVVKPKEEFNAAAAVYGGGGGMPEHEASPEISPDSGGGESCVTTESDEDASTAASYTSDARRSLAPPPQEHSVLERELSLPLPAVDSGRDAAAAAADDDDDDDLDATWNAIMQKTRPATAPAMAAPPAQKAPPAGPPPPRARDPDRRSGGSRANRIIIFRMWRFQNEWMDGGAMEAAREMTLISFTDYNSANCPKFLWSLILWHLNHFIGMAWFLASHCRKGHDTEPSLLQEQLNDCDLATTNPTTPTPQDATQILIVIATSDTLIIPGSNTCGMDKSLLKRREEWKCSEPAEAADHEAFAG</sequence>
<dbReference type="EnsemblPlants" id="OMERI04G24950.1">
    <property type="protein sequence ID" value="OMERI04G24950.1"/>
    <property type="gene ID" value="OMERI04G24950"/>
</dbReference>
<name>A0A0E0DK48_9ORYZ</name>
<feature type="transmembrane region" description="Helical" evidence="2">
    <location>
        <begin position="67"/>
        <end position="86"/>
    </location>
</feature>
<proteinExistence type="predicted"/>
<feature type="region of interest" description="Disordered" evidence="1">
    <location>
        <begin position="138"/>
        <end position="197"/>
    </location>
</feature>
<keyword evidence="2" id="KW-0812">Transmembrane</keyword>
<keyword evidence="5" id="KW-1185">Reference proteome</keyword>
<feature type="domain" description="DUF4408" evidence="3">
    <location>
        <begin position="59"/>
        <end position="89"/>
    </location>
</feature>
<dbReference type="Gramene" id="OMERI04G24950.1">
    <property type="protein sequence ID" value="OMERI04G24950.1"/>
    <property type="gene ID" value="OMERI04G24950"/>
</dbReference>
<feature type="compositionally biased region" description="Pro residues" evidence="1">
    <location>
        <begin position="252"/>
        <end position="262"/>
    </location>
</feature>
<protein>
    <recommendedName>
        <fullName evidence="3">DUF4408 domain-containing protein</fullName>
    </recommendedName>
</protein>
<keyword evidence="2" id="KW-0472">Membrane</keyword>
<reference evidence="4" key="1">
    <citation type="submission" date="2015-04" db="UniProtKB">
        <authorList>
            <consortium name="EnsemblPlants"/>
        </authorList>
    </citation>
    <scope>IDENTIFICATION</scope>
</reference>
<reference evidence="4" key="2">
    <citation type="submission" date="2018-05" db="EMBL/GenBank/DDBJ databases">
        <title>OmerRS3 (Oryza meridionalis Reference Sequence Version 3).</title>
        <authorList>
            <person name="Zhang J."/>
            <person name="Kudrna D."/>
            <person name="Lee S."/>
            <person name="Talag J."/>
            <person name="Welchert J."/>
            <person name="Wing R.A."/>
        </authorList>
    </citation>
    <scope>NUCLEOTIDE SEQUENCE [LARGE SCALE GENOMIC DNA]</scope>
    <source>
        <strain evidence="4">cv. OR44</strain>
    </source>
</reference>
<feature type="compositionally biased region" description="Low complexity" evidence="1">
    <location>
        <begin position="240"/>
        <end position="251"/>
    </location>
</feature>
<dbReference type="HOGENOM" id="CLU_659528_0_0_1"/>
<organism evidence="4">
    <name type="scientific">Oryza meridionalis</name>
    <dbReference type="NCBI Taxonomy" id="40149"/>
    <lineage>
        <taxon>Eukaryota</taxon>
        <taxon>Viridiplantae</taxon>
        <taxon>Streptophyta</taxon>
        <taxon>Embryophyta</taxon>
        <taxon>Tracheophyta</taxon>
        <taxon>Spermatophyta</taxon>
        <taxon>Magnoliopsida</taxon>
        <taxon>Liliopsida</taxon>
        <taxon>Poales</taxon>
        <taxon>Poaceae</taxon>
        <taxon>BOP clade</taxon>
        <taxon>Oryzoideae</taxon>
        <taxon>Oryzeae</taxon>
        <taxon>Oryzinae</taxon>
        <taxon>Oryza</taxon>
    </lineage>
</organism>
<evidence type="ECO:0000256" key="2">
    <source>
        <dbReference type="SAM" id="Phobius"/>
    </source>
</evidence>
<evidence type="ECO:0000259" key="3">
    <source>
        <dbReference type="Pfam" id="PF14364"/>
    </source>
</evidence>
<keyword evidence="2" id="KW-1133">Transmembrane helix</keyword>
<dbReference type="AlphaFoldDB" id="A0A0E0DK48"/>
<feature type="transmembrane region" description="Helical" evidence="2">
    <location>
        <begin position="21"/>
        <end position="47"/>
    </location>
</feature>
<accession>A0A0E0DK48</accession>
<evidence type="ECO:0000256" key="1">
    <source>
        <dbReference type="SAM" id="MobiDB-lite"/>
    </source>
</evidence>
<evidence type="ECO:0000313" key="4">
    <source>
        <dbReference type="EnsemblPlants" id="OMERI04G24950.1"/>
    </source>
</evidence>
<dbReference type="InterPro" id="IPR025520">
    <property type="entry name" value="DUF4408"/>
</dbReference>
<dbReference type="eggNOG" id="ENOG502SNVW">
    <property type="taxonomic scope" value="Eukaryota"/>
</dbReference>
<evidence type="ECO:0000313" key="5">
    <source>
        <dbReference type="Proteomes" id="UP000008021"/>
    </source>
</evidence>